<dbReference type="eggNOG" id="ENOG502QPZM">
    <property type="taxonomic scope" value="Eukaryota"/>
</dbReference>
<feature type="transmembrane region" description="Helical" evidence="7">
    <location>
        <begin position="259"/>
        <end position="277"/>
    </location>
</feature>
<keyword evidence="6 7" id="KW-0472">Membrane</keyword>
<proteinExistence type="predicted"/>
<evidence type="ECO:0000256" key="5">
    <source>
        <dbReference type="ARBA" id="ARBA00022989"/>
    </source>
</evidence>
<dbReference type="RefSeq" id="XP_002674611.1">
    <property type="nucleotide sequence ID" value="XM_002674565.1"/>
</dbReference>
<feature type="domain" description="RCK C-terminal" evidence="9">
    <location>
        <begin position="720"/>
        <end position="812"/>
    </location>
</feature>
<dbReference type="GO" id="GO:0006813">
    <property type="term" value="P:potassium ion transport"/>
    <property type="evidence" value="ECO:0007669"/>
    <property type="project" value="InterPro"/>
</dbReference>
<keyword evidence="11" id="KW-1185">Reference proteome</keyword>
<gene>
    <name evidence="10" type="ORF">NAEGRDRAFT_70212</name>
</gene>
<dbReference type="PROSITE" id="PS51202">
    <property type="entry name" value="RCK_C"/>
    <property type="match status" value="1"/>
</dbReference>
<evidence type="ECO:0000256" key="7">
    <source>
        <dbReference type="SAM" id="Phobius"/>
    </source>
</evidence>
<evidence type="ECO:0000259" key="9">
    <source>
        <dbReference type="PROSITE" id="PS51202"/>
    </source>
</evidence>
<feature type="transmembrane region" description="Helical" evidence="7">
    <location>
        <begin position="871"/>
        <end position="890"/>
    </location>
</feature>
<dbReference type="InterPro" id="IPR051679">
    <property type="entry name" value="DASS-Related_Transporters"/>
</dbReference>
<comment type="subcellular location">
    <subcellularLocation>
        <location evidence="1">Membrane</location>
        <topology evidence="1">Multi-pass membrane protein</topology>
    </subcellularLocation>
</comment>
<dbReference type="Pfam" id="PF03600">
    <property type="entry name" value="CitMHS"/>
    <property type="match status" value="1"/>
</dbReference>
<organism evidence="11">
    <name type="scientific">Naegleria gruberi</name>
    <name type="common">Amoeba</name>
    <dbReference type="NCBI Taxonomy" id="5762"/>
    <lineage>
        <taxon>Eukaryota</taxon>
        <taxon>Discoba</taxon>
        <taxon>Heterolobosea</taxon>
        <taxon>Tetramitia</taxon>
        <taxon>Eutetramitia</taxon>
        <taxon>Vahlkampfiidae</taxon>
        <taxon>Naegleria</taxon>
    </lineage>
</organism>
<dbReference type="EMBL" id="GG738883">
    <property type="protein sequence ID" value="EFC41867.1"/>
    <property type="molecule type" value="Genomic_DNA"/>
</dbReference>
<dbReference type="InterPro" id="IPR004680">
    <property type="entry name" value="Cit_transptr-like_dom"/>
</dbReference>
<dbReference type="KEGG" id="ngr:NAEGRDRAFT_70212"/>
<keyword evidence="3 7" id="KW-0812">Transmembrane</keyword>
<keyword evidence="8" id="KW-0732">Signal</keyword>
<feature type="signal peptide" evidence="8">
    <location>
        <begin position="1"/>
        <end position="33"/>
    </location>
</feature>
<reference evidence="10 11" key="1">
    <citation type="journal article" date="2010" name="Cell">
        <title>The genome of Naegleria gruberi illuminates early eukaryotic versatility.</title>
        <authorList>
            <person name="Fritz-Laylin L.K."/>
            <person name="Prochnik S.E."/>
            <person name="Ginger M.L."/>
            <person name="Dacks J.B."/>
            <person name="Carpenter M.L."/>
            <person name="Field M.C."/>
            <person name="Kuo A."/>
            <person name="Paredez A."/>
            <person name="Chapman J."/>
            <person name="Pham J."/>
            <person name="Shu S."/>
            <person name="Neupane R."/>
            <person name="Cipriano M."/>
            <person name="Mancuso J."/>
            <person name="Tu H."/>
            <person name="Salamov A."/>
            <person name="Lindquist E."/>
            <person name="Shapiro H."/>
            <person name="Lucas S."/>
            <person name="Grigoriev I.V."/>
            <person name="Cande W.Z."/>
            <person name="Fulton C."/>
            <person name="Rokhsar D.S."/>
            <person name="Dawson S.C."/>
        </authorList>
    </citation>
    <scope>NUCLEOTIDE SEQUENCE [LARGE SCALE GENOMIC DNA]</scope>
    <source>
        <strain evidence="10 11">NEG-M</strain>
    </source>
</reference>
<evidence type="ECO:0000256" key="6">
    <source>
        <dbReference type="ARBA" id="ARBA00023136"/>
    </source>
</evidence>
<keyword evidence="5 7" id="KW-1133">Transmembrane helix</keyword>
<feature type="transmembrane region" description="Helical" evidence="7">
    <location>
        <begin position="936"/>
        <end position="963"/>
    </location>
</feature>
<feature type="transmembrane region" description="Helical" evidence="7">
    <location>
        <begin position="1014"/>
        <end position="1036"/>
    </location>
</feature>
<feature type="chain" id="PRO_5003038715" evidence="8">
    <location>
        <begin position="34"/>
        <end position="1041"/>
    </location>
</feature>
<dbReference type="VEuPathDB" id="AmoebaDB:NAEGRDRAFT_70212"/>
<dbReference type="PANTHER" id="PTHR43652:SF2">
    <property type="entry name" value="BASIC AMINO ACID ANTIPORTER YFCC-RELATED"/>
    <property type="match status" value="1"/>
</dbReference>
<feature type="transmembrane region" description="Helical" evidence="7">
    <location>
        <begin position="284"/>
        <end position="301"/>
    </location>
</feature>
<sequence>MKSIGSHSFTFESSSSLLIVLILTLLINEQLNAFQFSTQFTKNQLVWSDDRHQYVNSTQKVGFVTLSFSSTKNTLAWEIIYPKVADSQVMNSSNLNTTLTFSHFRLIHNNILNSNTSKQLLLPSSDFFDYRAKRNDDGLDLNYEKMFFNLNGNQVSLVSDSIEISELYKNKYYMQWFTLQLNITHLRMELPYLVVLNQTFTLDYYTNQLLNQIKQSNYTYSTLKLLNSSLLISDVKTSEPITNICSSSSPIIPFAWNSWKLWVVVAFLLLMLTLLVLTVWRPYVVILFTIVIFNLSGILTLDQTLSGFASSGTLVIALLFPIVKAVTQNSLVLKFSKLLFGSPIKFKNMEKSKVLQHLSLLVPTLRICLVFSLISAFVINTPVVVLGLPIVMEWARQHKVSPSKFLMTLSFIISGSGFLTSIGNSPNIVANELYTSYGYRALEFYEFVYVGGILCVVTIVYLITYGLWIVPDEIRGESKKLKRINVNFAKKIKKLRNKTKERMEEFIAVVRMNQLSSQKHHTKPYMLFMNMLGRNEEKILKVLELDNIEIVEVIRKCEKKVEETKTQKKMESIQNTSPANAETISIEIDMAKIETDTSEETIRIKPVPKDLVIEKDDILMFKGNPKSILKLQSMVFEIEEYKEVSLKPYEYRLSTINPSIQEFTQMRGSQLSLISQDSNENSTISSGGGSDQNDIITKLYSNLKRNHPKKNESSKAETSKETVVEETSQLEYFEVVIGNSNPCVGETYQIFELRYQVTVLAIRNMFYEEKESETAENDLRTFQVNTGDTILVIGKPRFYTNHHNSTREFYMISRFSEVSPTDNQFIQRPFQFRIPFTKKVFRLWWWENWIFLFFAAMIGCAIYGYPMVQCSLVTFCVIILFGLISPTDALESVDWGLVILVGSSIGIGTAITQSGIGQGITQVLKMANVPIILLPAFITFITLIIAHIITGSAVVAICIPIAVSIAQSYGLNARCFVMCVIYASQSVFAFPLGFSGNMLVMGVGNYKFLDFFKVGLPLTIIYWILISVLVPVVWGLTLPNF</sequence>
<evidence type="ECO:0000256" key="2">
    <source>
        <dbReference type="ARBA" id="ARBA00022448"/>
    </source>
</evidence>
<name>D2VMP5_NAEGR</name>
<dbReference type="InterPro" id="IPR006037">
    <property type="entry name" value="RCK_C"/>
</dbReference>
<protein>
    <submittedName>
        <fullName evidence="10">Predicted protein</fullName>
    </submittedName>
</protein>
<dbReference type="GeneID" id="8851357"/>
<feature type="transmembrane region" description="Helical" evidence="7">
    <location>
        <begin position="975"/>
        <end position="994"/>
    </location>
</feature>
<evidence type="ECO:0000313" key="10">
    <source>
        <dbReference type="EMBL" id="EFC41867.1"/>
    </source>
</evidence>
<dbReference type="GO" id="GO:0008324">
    <property type="term" value="F:monoatomic cation transmembrane transporter activity"/>
    <property type="evidence" value="ECO:0007669"/>
    <property type="project" value="InterPro"/>
</dbReference>
<evidence type="ECO:0000256" key="8">
    <source>
        <dbReference type="SAM" id="SignalP"/>
    </source>
</evidence>
<feature type="transmembrane region" description="Helical" evidence="7">
    <location>
        <begin position="447"/>
        <end position="470"/>
    </location>
</feature>
<dbReference type="Proteomes" id="UP000006671">
    <property type="component" value="Unassembled WGS sequence"/>
</dbReference>
<dbReference type="OrthoDB" id="442352at2759"/>
<evidence type="ECO:0000256" key="1">
    <source>
        <dbReference type="ARBA" id="ARBA00004141"/>
    </source>
</evidence>
<dbReference type="InParanoid" id="D2VMP5"/>
<feature type="transmembrane region" description="Helical" evidence="7">
    <location>
        <begin position="313"/>
        <end position="333"/>
    </location>
</feature>
<dbReference type="PANTHER" id="PTHR43652">
    <property type="entry name" value="BASIC AMINO ACID ANTIPORTER YFCC-RELATED"/>
    <property type="match status" value="1"/>
</dbReference>
<evidence type="ECO:0000313" key="11">
    <source>
        <dbReference type="Proteomes" id="UP000006671"/>
    </source>
</evidence>
<dbReference type="STRING" id="5762.D2VMP5"/>
<keyword evidence="4" id="KW-0677">Repeat</keyword>
<dbReference type="AlphaFoldDB" id="D2VMP5"/>
<evidence type="ECO:0000256" key="3">
    <source>
        <dbReference type="ARBA" id="ARBA00022692"/>
    </source>
</evidence>
<evidence type="ECO:0000256" key="4">
    <source>
        <dbReference type="ARBA" id="ARBA00022737"/>
    </source>
</evidence>
<accession>D2VMP5</accession>
<keyword evidence="2" id="KW-0813">Transport</keyword>
<feature type="transmembrane region" description="Helical" evidence="7">
    <location>
        <begin position="843"/>
        <end position="865"/>
    </location>
</feature>
<dbReference type="GO" id="GO:0005886">
    <property type="term" value="C:plasma membrane"/>
    <property type="evidence" value="ECO:0007669"/>
    <property type="project" value="TreeGrafter"/>
</dbReference>
<feature type="transmembrane region" description="Helical" evidence="7">
    <location>
        <begin position="897"/>
        <end position="916"/>
    </location>
</feature>